<proteinExistence type="predicted"/>
<gene>
    <name evidence="1" type="ORF">SORDD17_01320</name>
</gene>
<comment type="caution">
    <text evidence="1">The sequence shown here is derived from an EMBL/GenBank/DDBJ whole genome shotgun (WGS) entry which is preliminary data.</text>
</comment>
<name>A0A139RIX3_STROR</name>
<dbReference type="AlphaFoldDB" id="A0A139RIX3"/>
<sequence length="79" mass="9035">MGLFFYTQKGSIIPKVDLPTTEIIEPEKQADEFFELTKDNPSVIHPIFQIASKTFLKDNNKIINALEYPIFKCKTGSNQ</sequence>
<evidence type="ECO:0000313" key="2">
    <source>
        <dbReference type="Proteomes" id="UP000072989"/>
    </source>
</evidence>
<protein>
    <submittedName>
        <fullName evidence="1">Uncharacterized protein</fullName>
    </submittedName>
</protein>
<dbReference type="Proteomes" id="UP000072989">
    <property type="component" value="Unassembled WGS sequence"/>
</dbReference>
<organism evidence="1 2">
    <name type="scientific">Streptococcus oralis</name>
    <dbReference type="NCBI Taxonomy" id="1303"/>
    <lineage>
        <taxon>Bacteria</taxon>
        <taxon>Bacillati</taxon>
        <taxon>Bacillota</taxon>
        <taxon>Bacilli</taxon>
        <taxon>Lactobacillales</taxon>
        <taxon>Streptococcaceae</taxon>
        <taxon>Streptococcus</taxon>
    </lineage>
</organism>
<reference evidence="1 2" key="1">
    <citation type="submission" date="2016-01" db="EMBL/GenBank/DDBJ databases">
        <title>Highly variable Streptococcus oralis are common among viridans streptococci isolated from primates.</title>
        <authorList>
            <person name="Denapaite D."/>
            <person name="Rieger M."/>
            <person name="Koendgen S."/>
            <person name="Brueckner R."/>
            <person name="Ochigava I."/>
            <person name="Kappeler P."/>
            <person name="Maetz-Rensing K."/>
            <person name="Leendertz F."/>
            <person name="Hakenbeck R."/>
        </authorList>
    </citation>
    <scope>NUCLEOTIDE SEQUENCE [LARGE SCALE GENOMIC DNA]</scope>
    <source>
        <strain evidence="1 2">DD17</strain>
    </source>
</reference>
<evidence type="ECO:0000313" key="1">
    <source>
        <dbReference type="EMBL" id="KXU14713.1"/>
    </source>
</evidence>
<accession>A0A139RIX3</accession>
<dbReference type="PATRIC" id="fig|1303.87.peg.1590"/>
<dbReference type="EMBL" id="LQZE01000291">
    <property type="protein sequence ID" value="KXU14713.1"/>
    <property type="molecule type" value="Genomic_DNA"/>
</dbReference>